<protein>
    <recommendedName>
        <fullName evidence="12">Calx-beta domain-containing protein</fullName>
    </recommendedName>
</protein>
<organism evidence="13 14">
    <name type="scientific">Tolypothrix tenuis PCC 7101</name>
    <dbReference type="NCBI Taxonomy" id="231146"/>
    <lineage>
        <taxon>Bacteria</taxon>
        <taxon>Bacillati</taxon>
        <taxon>Cyanobacteriota</taxon>
        <taxon>Cyanophyceae</taxon>
        <taxon>Nostocales</taxon>
        <taxon>Tolypothrichaceae</taxon>
        <taxon>Tolypothrix</taxon>
    </lineage>
</organism>
<comment type="function">
    <text evidence="10">Pectinolytic enzyme involved in the degradation of xylogalacturonan (xga), a galacturonan backbone heavily substituted with xylose, and which is one important component of the hairy regions of pectin. Activity requires a galacturonic acid backbone substituted with xylose.</text>
</comment>
<keyword evidence="14" id="KW-1185">Reference proteome</keyword>
<dbReference type="GO" id="GO:0004650">
    <property type="term" value="F:polygalacturonase activity"/>
    <property type="evidence" value="ECO:0007669"/>
    <property type="project" value="InterPro"/>
</dbReference>
<dbReference type="KEGG" id="ttq:NIES37_45950"/>
<dbReference type="PANTHER" id="PTHR31736:SF9">
    <property type="entry name" value="ENDO-XYLOGALACTURONAN HYDROLASE A-RELATED"/>
    <property type="match status" value="1"/>
</dbReference>
<dbReference type="SUPFAM" id="SSF141072">
    <property type="entry name" value="CalX-like"/>
    <property type="match status" value="1"/>
</dbReference>
<dbReference type="GO" id="GO:0000272">
    <property type="term" value="P:polysaccharide catabolic process"/>
    <property type="evidence" value="ECO:0007669"/>
    <property type="project" value="UniProtKB-KW"/>
</dbReference>
<dbReference type="InterPro" id="IPR011050">
    <property type="entry name" value="Pectin_lyase_fold/virulence"/>
</dbReference>
<dbReference type="PANTHER" id="PTHR31736">
    <property type="match status" value="1"/>
</dbReference>
<keyword evidence="9" id="KW-0624">Polysaccharide degradation</keyword>
<evidence type="ECO:0000256" key="10">
    <source>
        <dbReference type="ARBA" id="ARBA00037278"/>
    </source>
</evidence>
<dbReference type="Pfam" id="PF03160">
    <property type="entry name" value="Calx-beta"/>
    <property type="match status" value="1"/>
</dbReference>
<evidence type="ECO:0000256" key="8">
    <source>
        <dbReference type="ARBA" id="ARBA00023295"/>
    </source>
</evidence>
<evidence type="ECO:0000259" key="12">
    <source>
        <dbReference type="Pfam" id="PF03160"/>
    </source>
</evidence>
<dbReference type="GO" id="GO:0007154">
    <property type="term" value="P:cell communication"/>
    <property type="evidence" value="ECO:0007669"/>
    <property type="project" value="InterPro"/>
</dbReference>
<evidence type="ECO:0000256" key="7">
    <source>
        <dbReference type="ARBA" id="ARBA00023277"/>
    </source>
</evidence>
<dbReference type="GO" id="GO:0016020">
    <property type="term" value="C:membrane"/>
    <property type="evidence" value="ECO:0007669"/>
    <property type="project" value="InterPro"/>
</dbReference>
<evidence type="ECO:0000256" key="2">
    <source>
        <dbReference type="ARBA" id="ARBA00022729"/>
    </source>
</evidence>
<keyword evidence="4 11" id="KW-0378">Hydrolase</keyword>
<dbReference type="Gene3D" id="2.160.20.10">
    <property type="entry name" value="Single-stranded right-handed beta-helix, Pectin lyase-like"/>
    <property type="match status" value="1"/>
</dbReference>
<dbReference type="Pfam" id="PF00295">
    <property type="entry name" value="Glyco_hydro_28"/>
    <property type="match status" value="1"/>
</dbReference>
<comment type="similarity">
    <text evidence="1 11">Belongs to the glycosyl hydrolase 28 family.</text>
</comment>
<evidence type="ECO:0000256" key="5">
    <source>
        <dbReference type="ARBA" id="ARBA00022837"/>
    </source>
</evidence>
<evidence type="ECO:0000256" key="11">
    <source>
        <dbReference type="RuleBase" id="RU361169"/>
    </source>
</evidence>
<dbReference type="InterPro" id="IPR003644">
    <property type="entry name" value="Calx_beta"/>
</dbReference>
<reference evidence="13 14" key="1">
    <citation type="submission" date="2017-06" db="EMBL/GenBank/DDBJ databases">
        <title>Genome sequencing of cyanobaciteial culture collection at National Institute for Environmental Studies (NIES).</title>
        <authorList>
            <person name="Hirose Y."/>
            <person name="Shimura Y."/>
            <person name="Fujisawa T."/>
            <person name="Nakamura Y."/>
            <person name="Kawachi M."/>
        </authorList>
    </citation>
    <scope>NUCLEOTIDE SEQUENCE [LARGE SCALE GENOMIC DNA]</scope>
    <source>
        <strain evidence="13 14">NIES-37</strain>
    </source>
</reference>
<keyword evidence="3" id="KW-0677">Repeat</keyword>
<evidence type="ECO:0000313" key="14">
    <source>
        <dbReference type="Proteomes" id="UP000218785"/>
    </source>
</evidence>
<keyword evidence="5" id="KW-0106">Calcium</keyword>
<dbReference type="SUPFAM" id="SSF51126">
    <property type="entry name" value="Pectin lyase-like"/>
    <property type="match status" value="1"/>
</dbReference>
<dbReference type="EMBL" id="AP018248">
    <property type="protein sequence ID" value="BAZ00600.1"/>
    <property type="molecule type" value="Genomic_DNA"/>
</dbReference>
<keyword evidence="8 11" id="KW-0326">Glycosidase</keyword>
<evidence type="ECO:0000256" key="6">
    <source>
        <dbReference type="ARBA" id="ARBA00023180"/>
    </source>
</evidence>
<dbReference type="InterPro" id="IPR000743">
    <property type="entry name" value="Glyco_hydro_28"/>
</dbReference>
<sequence length="640" mass="71997">MHYTNFSYRQRWWHKKINSRKLLLISLLVALLFNCFLASLNSTAPPAASIVKLYPPLTTATASSIYSVTVNNKPVFVEKYNSLSYVQFAFAGTANIEIQVKEKVNNYTISPKSYKLTSRQQGNKISFSLTVPRKLILHHVNSLDEKLFILADPLEENPPQLGDRQVTNIINYQVDNTGKINATDKIQQAIDDVAEHHGILYFPAGVYKTRQLNLKSNITLYLAPGSVLAAITEADPSHGRGLLQLENVQNVKIIGRGTINGNGSYWRPRKGWYTLILLKNAKNIWLQDILLKDPAVANVWMSYSENVKIDNLKILANPQPEFLNTDGFDFWSSRNITINNVLYVGTDDATAHGGDRKSQIHNNENINVRNSVFYNGNGFKIAATKIPNYIKDITYENIDVVFANELSGFWPISGGYFENIYFKNIRVEDILDTPEDDKSARLFTWLIRVGSGDPDSSPERFGHIRNIFINNLTVEHRGGAKSVFLGYDAQRNISNVVFDNLCIEGKKILNPHDAYFDIKNQYVQLKFTSSNPTIVNIKASALYASQGNAGQFQITRTGDKSKPLTVKYTIRGTAKNGKDYQKIPGEVTIPVGADTVAIAIQPQNHNLRQRLETVFLSLENQPHSTSYMLSPNFQAVVNIR</sequence>
<proteinExistence type="inferred from homology"/>
<evidence type="ECO:0000256" key="1">
    <source>
        <dbReference type="ARBA" id="ARBA00008834"/>
    </source>
</evidence>
<keyword evidence="7" id="KW-0119">Carbohydrate metabolism</keyword>
<dbReference type="Gene3D" id="2.60.40.2030">
    <property type="match status" value="1"/>
</dbReference>
<evidence type="ECO:0000256" key="4">
    <source>
        <dbReference type="ARBA" id="ARBA00022801"/>
    </source>
</evidence>
<evidence type="ECO:0000256" key="9">
    <source>
        <dbReference type="ARBA" id="ARBA00023326"/>
    </source>
</evidence>
<dbReference type="AlphaFoldDB" id="A0A1Z4N4C7"/>
<keyword evidence="2" id="KW-0732">Signal</keyword>
<name>A0A1Z4N4C7_9CYAN</name>
<evidence type="ECO:0000313" key="13">
    <source>
        <dbReference type="EMBL" id="BAZ00600.1"/>
    </source>
</evidence>
<gene>
    <name evidence="13" type="ORF">NIES37_45950</name>
</gene>
<keyword evidence="6" id="KW-0325">Glycoprotein</keyword>
<feature type="domain" description="Calx-beta" evidence="12">
    <location>
        <begin position="549"/>
        <end position="639"/>
    </location>
</feature>
<dbReference type="InterPro" id="IPR038081">
    <property type="entry name" value="CalX-like_sf"/>
</dbReference>
<accession>A0A1Z4N4C7</accession>
<dbReference type="Proteomes" id="UP000218785">
    <property type="component" value="Chromosome"/>
</dbReference>
<evidence type="ECO:0000256" key="3">
    <source>
        <dbReference type="ARBA" id="ARBA00022737"/>
    </source>
</evidence>
<dbReference type="RefSeq" id="WP_096579604.1">
    <property type="nucleotide sequence ID" value="NZ_CAWNJS010000001.1"/>
</dbReference>
<dbReference type="InterPro" id="IPR012334">
    <property type="entry name" value="Pectin_lyas_fold"/>
</dbReference>